<dbReference type="InterPro" id="IPR011006">
    <property type="entry name" value="CheY-like_superfamily"/>
</dbReference>
<feature type="region of interest" description="Disordered" evidence="1">
    <location>
        <begin position="1"/>
        <end position="27"/>
    </location>
</feature>
<dbReference type="RefSeq" id="WP_184828177.1">
    <property type="nucleotide sequence ID" value="NZ_BMTK01000037.1"/>
</dbReference>
<accession>A0A7W7VA87</accession>
<evidence type="ECO:0000313" key="4">
    <source>
        <dbReference type="Proteomes" id="UP000579523"/>
    </source>
</evidence>
<keyword evidence="4" id="KW-1185">Reference proteome</keyword>
<dbReference type="Gene3D" id="1.10.10.10">
    <property type="entry name" value="Winged helix-like DNA-binding domain superfamily/Winged helix DNA-binding domain"/>
    <property type="match status" value="1"/>
</dbReference>
<protein>
    <recommendedName>
        <fullName evidence="2">ANTAR domain-containing protein</fullName>
    </recommendedName>
</protein>
<dbReference type="InterPro" id="IPR036388">
    <property type="entry name" value="WH-like_DNA-bd_sf"/>
</dbReference>
<dbReference type="GO" id="GO:0003723">
    <property type="term" value="F:RNA binding"/>
    <property type="evidence" value="ECO:0007669"/>
    <property type="project" value="InterPro"/>
</dbReference>
<dbReference type="EMBL" id="JACHJI010000018">
    <property type="protein sequence ID" value="MBB4902684.1"/>
    <property type="molecule type" value="Genomic_DNA"/>
</dbReference>
<dbReference type="SMART" id="SM01012">
    <property type="entry name" value="ANTAR"/>
    <property type="match status" value="1"/>
</dbReference>
<evidence type="ECO:0000313" key="3">
    <source>
        <dbReference type="EMBL" id="MBB4902684.1"/>
    </source>
</evidence>
<dbReference type="AlphaFoldDB" id="A0A7W7VA87"/>
<gene>
    <name evidence="3" type="ORF">FHS37_006781</name>
</gene>
<comment type="caution">
    <text evidence="3">The sequence shown here is derived from an EMBL/GenBank/DDBJ whole genome shotgun (WGS) entry which is preliminary data.</text>
</comment>
<dbReference type="PROSITE" id="PS50921">
    <property type="entry name" value="ANTAR"/>
    <property type="match status" value="1"/>
</dbReference>
<feature type="domain" description="ANTAR" evidence="2">
    <location>
        <begin position="23"/>
        <end position="84"/>
    </location>
</feature>
<dbReference type="Proteomes" id="UP000579523">
    <property type="component" value="Unassembled WGS sequence"/>
</dbReference>
<name>A0A7W7VA87_9ACTN</name>
<evidence type="ECO:0000259" key="2">
    <source>
        <dbReference type="PROSITE" id="PS50921"/>
    </source>
</evidence>
<reference evidence="3 4" key="1">
    <citation type="submission" date="2020-08" db="EMBL/GenBank/DDBJ databases">
        <title>Genomic Encyclopedia of Type Strains, Phase III (KMG-III): the genomes of soil and plant-associated and newly described type strains.</title>
        <authorList>
            <person name="Whitman W."/>
        </authorList>
    </citation>
    <scope>NUCLEOTIDE SEQUENCE [LARGE SCALE GENOMIC DNA]</scope>
    <source>
        <strain evidence="3 4">CECT 3273</strain>
    </source>
</reference>
<sequence>MASSTHPHPHPHPAPVAEPAAETERLRAEKRQLRQALASHAVVDQAIGVLTVRGRIEPYRGFTALREISQHTNIKLPVVAEQILKHARGAALPGLLLRELHAALPATPPTRTPTDIRAGARSVVSTAAVAR</sequence>
<dbReference type="Pfam" id="PF03861">
    <property type="entry name" value="ANTAR"/>
    <property type="match status" value="1"/>
</dbReference>
<evidence type="ECO:0000256" key="1">
    <source>
        <dbReference type="SAM" id="MobiDB-lite"/>
    </source>
</evidence>
<dbReference type="SUPFAM" id="SSF52172">
    <property type="entry name" value="CheY-like"/>
    <property type="match status" value="1"/>
</dbReference>
<dbReference type="InterPro" id="IPR005561">
    <property type="entry name" value="ANTAR"/>
</dbReference>
<organism evidence="3 4">
    <name type="scientific">Streptomyces griseomycini</name>
    <dbReference type="NCBI Taxonomy" id="66895"/>
    <lineage>
        <taxon>Bacteria</taxon>
        <taxon>Bacillati</taxon>
        <taxon>Actinomycetota</taxon>
        <taxon>Actinomycetes</taxon>
        <taxon>Kitasatosporales</taxon>
        <taxon>Streptomycetaceae</taxon>
        <taxon>Streptomyces</taxon>
    </lineage>
</organism>
<proteinExistence type="predicted"/>